<evidence type="ECO:0000313" key="2">
    <source>
        <dbReference type="EMBL" id="EHY61147.1"/>
    </source>
</evidence>
<dbReference type="HOGENOM" id="CLU_033575_0_1_1"/>
<dbReference type="GeneID" id="20313722"/>
<dbReference type="RefSeq" id="XP_009161608.1">
    <property type="nucleotide sequence ID" value="XM_009163360.1"/>
</dbReference>
<dbReference type="AlphaFoldDB" id="H6CBK0"/>
<feature type="compositionally biased region" description="Polar residues" evidence="1">
    <location>
        <begin position="264"/>
        <end position="282"/>
    </location>
</feature>
<feature type="compositionally biased region" description="Polar residues" evidence="1">
    <location>
        <begin position="122"/>
        <end position="140"/>
    </location>
</feature>
<feature type="compositionally biased region" description="Basic and acidic residues" evidence="1">
    <location>
        <begin position="401"/>
        <end position="418"/>
    </location>
</feature>
<dbReference type="OrthoDB" id="9932926at2759"/>
<feature type="compositionally biased region" description="Basic and acidic residues" evidence="1">
    <location>
        <begin position="378"/>
        <end position="389"/>
    </location>
</feature>
<dbReference type="Proteomes" id="UP000007304">
    <property type="component" value="Unassembled WGS sequence"/>
</dbReference>
<gene>
    <name evidence="2" type="ORF">HMPREF1120_09083</name>
</gene>
<feature type="compositionally biased region" description="Polar residues" evidence="1">
    <location>
        <begin position="289"/>
        <end position="307"/>
    </location>
</feature>
<protein>
    <recommendedName>
        <fullName evidence="4">Glutaredoxin domain-containing protein</fullName>
    </recommendedName>
</protein>
<feature type="region of interest" description="Disordered" evidence="1">
    <location>
        <begin position="103"/>
        <end position="173"/>
    </location>
</feature>
<evidence type="ECO:0008006" key="4">
    <source>
        <dbReference type="Google" id="ProtNLM"/>
    </source>
</evidence>
<keyword evidence="3" id="KW-1185">Reference proteome</keyword>
<dbReference type="STRING" id="858893.H6CBK0"/>
<feature type="compositionally biased region" description="Basic and acidic residues" evidence="1">
    <location>
        <begin position="141"/>
        <end position="160"/>
    </location>
</feature>
<organism evidence="2 3">
    <name type="scientific">Exophiala dermatitidis (strain ATCC 34100 / CBS 525.76 / NIH/UT8656)</name>
    <name type="common">Black yeast</name>
    <name type="synonym">Wangiella dermatitidis</name>
    <dbReference type="NCBI Taxonomy" id="858893"/>
    <lineage>
        <taxon>Eukaryota</taxon>
        <taxon>Fungi</taxon>
        <taxon>Dikarya</taxon>
        <taxon>Ascomycota</taxon>
        <taxon>Pezizomycotina</taxon>
        <taxon>Eurotiomycetes</taxon>
        <taxon>Chaetothyriomycetidae</taxon>
        <taxon>Chaetothyriales</taxon>
        <taxon>Herpotrichiellaceae</taxon>
        <taxon>Exophiala</taxon>
    </lineage>
</organism>
<dbReference type="InterPro" id="IPR036249">
    <property type="entry name" value="Thioredoxin-like_sf"/>
</dbReference>
<evidence type="ECO:0000313" key="3">
    <source>
        <dbReference type="Proteomes" id="UP000007304"/>
    </source>
</evidence>
<dbReference type="InParanoid" id="H6CBK0"/>
<feature type="compositionally biased region" description="Low complexity" evidence="1">
    <location>
        <begin position="225"/>
        <end position="242"/>
    </location>
</feature>
<evidence type="ECO:0000256" key="1">
    <source>
        <dbReference type="SAM" id="MobiDB-lite"/>
    </source>
</evidence>
<feature type="region of interest" description="Disordered" evidence="1">
    <location>
        <begin position="189"/>
        <end position="459"/>
    </location>
</feature>
<sequence>MAATTTSYLTDPTLYLFTSLTAGSSHIITATSRLETILKANKIPFRAVDCATDEKARMLWGRRSKGRKLPGLVRYGEIIGDLEQIEEWNEYGELKEQIAASEHGGLTGGTTTNNSLVPEPPVTSTTNSTPQRSEPPSRASSETRHISIVDPKEKDKDGKAGDSASSHKPTESPLNLAMRQLGAEAAAKAGQKKAAAAQALKAAAAPTKEPSTTDQIPVPAATKLSVEAAAESPETATSVTAAKTPAQLAAEGAKRTSVDKIAEASTSQVEGAGTEATSSPSGTKEEDSSSSPSTEANRLELQRSSTITKRKSRLSESTPVEESETVRTSSEEGEEKGEEAVSSPSIAVPEHEVSATMSPLEGPPRQHRGSDIGEASPEEIRALEKKLSIPEDEEEPDEEDERGKEEENKWEKENENHKAATATAAVAPTDEAELKATKGTDPQETNAKDANKAGVSVGD</sequence>
<accession>H6CBK0</accession>
<feature type="compositionally biased region" description="Low complexity" evidence="1">
    <location>
        <begin position="189"/>
        <end position="205"/>
    </location>
</feature>
<feature type="compositionally biased region" description="Low complexity" evidence="1">
    <location>
        <begin position="419"/>
        <end position="429"/>
    </location>
</feature>
<feature type="compositionally biased region" description="Acidic residues" evidence="1">
    <location>
        <begin position="390"/>
        <end position="400"/>
    </location>
</feature>
<dbReference type="VEuPathDB" id="FungiDB:HMPREF1120_09083"/>
<dbReference type="EMBL" id="JH226137">
    <property type="protein sequence ID" value="EHY61147.1"/>
    <property type="molecule type" value="Genomic_DNA"/>
</dbReference>
<reference evidence="2" key="1">
    <citation type="submission" date="2011-07" db="EMBL/GenBank/DDBJ databases">
        <title>The Genome Sequence of Exophiala (Wangiella) dermatitidis NIH/UT8656.</title>
        <authorList>
            <consortium name="The Broad Institute Genome Sequencing Platform"/>
            <person name="Cuomo C."/>
            <person name="Wang Z."/>
            <person name="Hunicke-Smith S."/>
            <person name="Szanislo P.J."/>
            <person name="Earl A."/>
            <person name="Young S.K."/>
            <person name="Zeng Q."/>
            <person name="Gargeya S."/>
            <person name="Fitzgerald M."/>
            <person name="Haas B."/>
            <person name="Abouelleil A."/>
            <person name="Alvarado L."/>
            <person name="Arachchi H.M."/>
            <person name="Berlin A."/>
            <person name="Brown A."/>
            <person name="Chapman S.B."/>
            <person name="Chen Z."/>
            <person name="Dunbar C."/>
            <person name="Freedman E."/>
            <person name="Gearin G."/>
            <person name="Gellesch M."/>
            <person name="Goldberg J."/>
            <person name="Griggs A."/>
            <person name="Gujja S."/>
            <person name="Heiman D."/>
            <person name="Howarth C."/>
            <person name="Larson L."/>
            <person name="Lui A."/>
            <person name="MacDonald P.J.P."/>
            <person name="Montmayeur A."/>
            <person name="Murphy C."/>
            <person name="Neiman D."/>
            <person name="Pearson M."/>
            <person name="Priest M."/>
            <person name="Roberts A."/>
            <person name="Saif S."/>
            <person name="Shea T."/>
            <person name="Shenoy N."/>
            <person name="Sisk P."/>
            <person name="Stolte C."/>
            <person name="Sykes S."/>
            <person name="Wortman J."/>
            <person name="Nusbaum C."/>
            <person name="Birren B."/>
        </authorList>
    </citation>
    <scope>NUCLEOTIDE SEQUENCE</scope>
    <source>
        <strain evidence="2">NIH/UT8656</strain>
    </source>
</reference>
<dbReference type="Gene3D" id="3.40.30.10">
    <property type="entry name" value="Glutaredoxin"/>
    <property type="match status" value="1"/>
</dbReference>
<dbReference type="eggNOG" id="KOG1181">
    <property type="taxonomic scope" value="Eukaryota"/>
</dbReference>
<name>H6CBK0_EXODN</name>
<dbReference type="SUPFAM" id="SSF52833">
    <property type="entry name" value="Thioredoxin-like"/>
    <property type="match status" value="1"/>
</dbReference>
<dbReference type="OMA" id="PFRAVDC"/>
<proteinExistence type="predicted"/>
<feature type="compositionally biased region" description="Basic and acidic residues" evidence="1">
    <location>
        <begin position="252"/>
        <end position="262"/>
    </location>
</feature>